<sequence>MVEDQIEDEEVRAILYRLDERTERMDGQLERMSDRTTRLQSQLSIVETTAEQNASDIRRNSTIINALTFGLGAGLTTFWAKIQGYLWV</sequence>
<protein>
    <submittedName>
        <fullName evidence="1">Uncharacterized protein</fullName>
    </submittedName>
</protein>
<dbReference type="AlphaFoldDB" id="A0A544QR04"/>
<reference evidence="1 2" key="1">
    <citation type="submission" date="2019-02" db="EMBL/GenBank/DDBJ databases">
        <title>Halonotius sp. a new haloqrchaeon isolated from saline water.</title>
        <authorList>
            <person name="Duran-Viseras A."/>
            <person name="Sanchez-Porro C."/>
            <person name="Ventosa A."/>
        </authorList>
    </citation>
    <scope>NUCLEOTIDE SEQUENCE [LARGE SCALE GENOMIC DNA]</scope>
    <source>
        <strain evidence="1 2">F9-27</strain>
    </source>
</reference>
<gene>
    <name evidence="1" type="ORF">EWF95_02685</name>
</gene>
<accession>A0A544QR04</accession>
<keyword evidence="2" id="KW-1185">Reference proteome</keyword>
<dbReference type="Proteomes" id="UP000315385">
    <property type="component" value="Unassembled WGS sequence"/>
</dbReference>
<evidence type="ECO:0000313" key="1">
    <source>
        <dbReference type="EMBL" id="TQQ81861.1"/>
    </source>
</evidence>
<proteinExistence type="predicted"/>
<evidence type="ECO:0000313" key="2">
    <source>
        <dbReference type="Proteomes" id="UP000315385"/>
    </source>
</evidence>
<organism evidence="1 2">
    <name type="scientific">Halonotius roseus</name>
    <dbReference type="NCBI Taxonomy" id="2511997"/>
    <lineage>
        <taxon>Archaea</taxon>
        <taxon>Methanobacteriati</taxon>
        <taxon>Methanobacteriota</taxon>
        <taxon>Stenosarchaea group</taxon>
        <taxon>Halobacteria</taxon>
        <taxon>Halobacteriales</taxon>
        <taxon>Haloferacaceae</taxon>
        <taxon>Halonotius</taxon>
    </lineage>
</organism>
<dbReference type="EMBL" id="SESI01000001">
    <property type="protein sequence ID" value="TQQ81861.1"/>
    <property type="molecule type" value="Genomic_DNA"/>
</dbReference>
<comment type="caution">
    <text evidence="1">The sequence shown here is derived from an EMBL/GenBank/DDBJ whole genome shotgun (WGS) entry which is preliminary data.</text>
</comment>
<name>A0A544QR04_9EURY</name>
<dbReference type="RefSeq" id="WP_142442514.1">
    <property type="nucleotide sequence ID" value="NZ_SESI01000001.1"/>
</dbReference>